<protein>
    <submittedName>
        <fullName evidence="1">Uncharacterized protein</fullName>
    </submittedName>
</protein>
<proteinExistence type="predicted"/>
<evidence type="ECO:0000313" key="2">
    <source>
        <dbReference type="Proteomes" id="UP001519343"/>
    </source>
</evidence>
<organism evidence="1 2">
    <name type="scientific">Ammoniphilus resinae</name>
    <dbReference type="NCBI Taxonomy" id="861532"/>
    <lineage>
        <taxon>Bacteria</taxon>
        <taxon>Bacillati</taxon>
        <taxon>Bacillota</taxon>
        <taxon>Bacilli</taxon>
        <taxon>Bacillales</taxon>
        <taxon>Paenibacillaceae</taxon>
        <taxon>Aneurinibacillus group</taxon>
        <taxon>Ammoniphilus</taxon>
    </lineage>
</organism>
<evidence type="ECO:0000313" key="1">
    <source>
        <dbReference type="EMBL" id="MBP1933636.1"/>
    </source>
</evidence>
<comment type="caution">
    <text evidence="1">The sequence shown here is derived from an EMBL/GenBank/DDBJ whole genome shotgun (WGS) entry which is preliminary data.</text>
</comment>
<name>A0ABS4GTQ7_9BACL</name>
<accession>A0ABS4GTQ7</accession>
<keyword evidence="2" id="KW-1185">Reference proteome</keyword>
<dbReference type="EMBL" id="JAGGKT010000012">
    <property type="protein sequence ID" value="MBP1933636.1"/>
    <property type="molecule type" value="Genomic_DNA"/>
</dbReference>
<reference evidence="1 2" key="1">
    <citation type="submission" date="2021-03" db="EMBL/GenBank/DDBJ databases">
        <title>Genomic Encyclopedia of Type Strains, Phase IV (KMG-IV): sequencing the most valuable type-strain genomes for metagenomic binning, comparative biology and taxonomic classification.</title>
        <authorList>
            <person name="Goeker M."/>
        </authorList>
    </citation>
    <scope>NUCLEOTIDE SEQUENCE [LARGE SCALE GENOMIC DNA]</scope>
    <source>
        <strain evidence="1 2">DSM 24738</strain>
    </source>
</reference>
<dbReference type="Proteomes" id="UP001519343">
    <property type="component" value="Unassembled WGS sequence"/>
</dbReference>
<sequence>MNFYVFSDGEIPEIKWGGDEFVSKTEEIEHRLDELKELYHVKLLTFEEISKETSIDWWTVKDLFEKKGLSGLVYRNVQD</sequence>
<gene>
    <name evidence="1" type="ORF">J2Z37_003649</name>
</gene>